<dbReference type="InterPro" id="IPR018087">
    <property type="entry name" value="Glyco_hydro_5_CS"/>
</dbReference>
<evidence type="ECO:0000256" key="1">
    <source>
        <dbReference type="ARBA" id="ARBA00000966"/>
    </source>
</evidence>
<keyword evidence="5" id="KW-0732">Signal</keyword>
<dbReference type="Proteomes" id="UP001241072">
    <property type="component" value="Unassembled WGS sequence"/>
</dbReference>
<evidence type="ECO:0000313" key="8">
    <source>
        <dbReference type="Proteomes" id="UP001241072"/>
    </source>
</evidence>
<organism evidence="7 8">
    <name type="scientific">Antiquaquibacter soli</name>
    <dbReference type="NCBI Taxonomy" id="3064523"/>
    <lineage>
        <taxon>Bacteria</taxon>
        <taxon>Bacillati</taxon>
        <taxon>Actinomycetota</taxon>
        <taxon>Actinomycetes</taxon>
        <taxon>Micrococcales</taxon>
        <taxon>Microbacteriaceae</taxon>
        <taxon>Antiquaquibacter</taxon>
    </lineage>
</organism>
<keyword evidence="4" id="KW-0326">Glycosidase</keyword>
<feature type="chain" id="PRO_5046627716" description="cellulase" evidence="5">
    <location>
        <begin position="29"/>
        <end position="678"/>
    </location>
</feature>
<evidence type="ECO:0000256" key="4">
    <source>
        <dbReference type="ARBA" id="ARBA00023295"/>
    </source>
</evidence>
<dbReference type="InterPro" id="IPR007253">
    <property type="entry name" value="Cell_wall-bd_2"/>
</dbReference>
<reference evidence="7 8" key="1">
    <citation type="submission" date="2023-07" db="EMBL/GenBank/DDBJ databases">
        <title>Protaetiibacter sp. nov WY-16 isolated from soil.</title>
        <authorList>
            <person name="Liu B."/>
            <person name="Wan Y."/>
        </authorList>
    </citation>
    <scope>NUCLEOTIDE SEQUENCE [LARGE SCALE GENOMIC DNA]</scope>
    <source>
        <strain evidence="7 8">WY-16</strain>
    </source>
</reference>
<proteinExistence type="predicted"/>
<dbReference type="Pfam" id="PF04122">
    <property type="entry name" value="CW_binding_2"/>
    <property type="match status" value="3"/>
</dbReference>
<dbReference type="EC" id="3.2.1.4" evidence="2"/>
<dbReference type="SUPFAM" id="SSF51445">
    <property type="entry name" value="(Trans)glycosidases"/>
    <property type="match status" value="1"/>
</dbReference>
<sequence>MGIRTWITAVTAAVVIAMPLAPPPPATAAPPAAQPVVVGNRLVDARTGLTFVPRGANWPSFEYACWQGWGYSGDEATAAEAALMASWRINTVRIPLNQDCWLGLRGSPAGSGRTAEGYRAAVEAWVAKLNAAGIVAILDLHTSAPPGYSAHGQRAMPDSQSTAFWSSVAARFSSNRSVMFDLFNEPYSRWGTSSWVFELTWQCWRDGGCRPPVEDDYTGTLSGATYAATGMSALVAAVRTAGAEQPILLGGIDYANDLRQWLAFRPDDDQLVASWHNYPAQRCRTTTCWNTEIAPVAAVVPVVSTEFGQTDGGSGHLTTFMTWAEAHGVGYLPWAWWRVEPSESLSNSRYALVTADDQPKSPAGTALYAQLASIPPDPEPPVAVERISGVDRFAVGVEVSRRAYPGPAPVVVIANGLGFADALSAGPAAATLGGPLLLVTPTGVPGVVRDEIERLDPDRIIVVGGPASVSDSVVAQLKNIQPDTIRLWGPDRYAASRAVVEYAFPSSDGIYVATGATFPDALSAAAAGGARGWPVLLVPGSAPTLDSATSALLGSVAPDRIVVAGGPASVSTGIQSSLSTIAPTTRLWGADRFEASLAIALDGFPRTDRVLLATGANFPDALSASAWAGRLPAPLVAVPGSCVPRGVLDYLESADVQSVILVGGPASLSPAVEALSPC</sequence>
<dbReference type="PANTHER" id="PTHR34142">
    <property type="entry name" value="ENDO-BETA-1,4-GLUCANASE A"/>
    <property type="match status" value="1"/>
</dbReference>
<keyword evidence="8" id="KW-1185">Reference proteome</keyword>
<dbReference type="Gene3D" id="3.20.20.80">
    <property type="entry name" value="Glycosidases"/>
    <property type="match status" value="1"/>
</dbReference>
<comment type="caution">
    <text evidence="7">The sequence shown here is derived from an EMBL/GenBank/DDBJ whole genome shotgun (WGS) entry which is preliminary data.</text>
</comment>
<evidence type="ECO:0000256" key="3">
    <source>
        <dbReference type="ARBA" id="ARBA00022801"/>
    </source>
</evidence>
<protein>
    <recommendedName>
        <fullName evidence="2">cellulase</fullName>
        <ecNumber evidence="2">3.2.1.4</ecNumber>
    </recommendedName>
</protein>
<feature type="signal peptide" evidence="5">
    <location>
        <begin position="1"/>
        <end position="28"/>
    </location>
</feature>
<gene>
    <name evidence="7" type="ORF">Q5716_15750</name>
</gene>
<evidence type="ECO:0000259" key="6">
    <source>
        <dbReference type="Pfam" id="PF00150"/>
    </source>
</evidence>
<dbReference type="InterPro" id="IPR017853">
    <property type="entry name" value="GH"/>
</dbReference>
<feature type="domain" description="Glycoside hydrolase family 5" evidence="6">
    <location>
        <begin position="58"/>
        <end position="338"/>
    </location>
</feature>
<dbReference type="RefSeq" id="WP_305004113.1">
    <property type="nucleotide sequence ID" value="NZ_JAUQUB010000008.1"/>
</dbReference>
<keyword evidence="3" id="KW-0378">Hydrolase</keyword>
<dbReference type="InterPro" id="IPR001547">
    <property type="entry name" value="Glyco_hydro_5"/>
</dbReference>
<dbReference type="PROSITE" id="PS00659">
    <property type="entry name" value="GLYCOSYL_HYDROL_F5"/>
    <property type="match status" value="1"/>
</dbReference>
<dbReference type="Gene3D" id="3.40.50.12090">
    <property type="match status" value="1"/>
</dbReference>
<comment type="catalytic activity">
    <reaction evidence="1">
        <text>Endohydrolysis of (1-&gt;4)-beta-D-glucosidic linkages in cellulose, lichenin and cereal beta-D-glucans.</text>
        <dbReference type="EC" id="3.2.1.4"/>
    </reaction>
</comment>
<accession>A0ABT9BTH2</accession>
<evidence type="ECO:0000313" key="7">
    <source>
        <dbReference type="EMBL" id="MDO7883687.1"/>
    </source>
</evidence>
<evidence type="ECO:0000256" key="2">
    <source>
        <dbReference type="ARBA" id="ARBA00012601"/>
    </source>
</evidence>
<name>A0ABT9BTH2_9MICO</name>
<dbReference type="Pfam" id="PF00150">
    <property type="entry name" value="Cellulase"/>
    <property type="match status" value="1"/>
</dbReference>
<dbReference type="EMBL" id="JAUQUB010000008">
    <property type="protein sequence ID" value="MDO7883687.1"/>
    <property type="molecule type" value="Genomic_DNA"/>
</dbReference>
<dbReference type="PANTHER" id="PTHR34142:SF1">
    <property type="entry name" value="GLYCOSIDE HYDROLASE FAMILY 5 DOMAIN-CONTAINING PROTEIN"/>
    <property type="match status" value="1"/>
</dbReference>
<evidence type="ECO:0000256" key="5">
    <source>
        <dbReference type="SAM" id="SignalP"/>
    </source>
</evidence>